<dbReference type="Proteomes" id="UP000021816">
    <property type="component" value="Unassembled WGS sequence"/>
</dbReference>
<name>A0A011N5Z2_9PROT</name>
<evidence type="ECO:0008006" key="4">
    <source>
        <dbReference type="Google" id="ProtNLM"/>
    </source>
</evidence>
<dbReference type="PATRIC" id="fig|1454003.3.peg.3425"/>
<evidence type="ECO:0000256" key="1">
    <source>
        <dbReference type="SAM" id="MobiDB-lite"/>
    </source>
</evidence>
<gene>
    <name evidence="2" type="ORF">AW10_03372</name>
</gene>
<accession>A0A011N5Z2</accession>
<sequence length="109" mass="11601">MMQAHALTEDEQIEAALAALDQAQLIPPAPAAASAAPQPPELPASPTLAGLDASRHPQLRTVCEVCPNSVWFASPAEVKCYCRVMFLITWSTQEPNQMTACDGALLGQE</sequence>
<feature type="region of interest" description="Disordered" evidence="1">
    <location>
        <begin position="28"/>
        <end position="51"/>
    </location>
</feature>
<comment type="caution">
    <text evidence="2">The sequence shown here is derived from an EMBL/GenBank/DDBJ whole genome shotgun (WGS) entry which is preliminary data.</text>
</comment>
<reference evidence="2 3" key="1">
    <citation type="submission" date="2014-02" db="EMBL/GenBank/DDBJ databases">
        <title>Expanding our view of genomic diversity in Candidatus Accumulibacter clades.</title>
        <authorList>
            <person name="Skennerton C.T."/>
            <person name="Barr J.J."/>
            <person name="Slater F.R."/>
            <person name="Bond P.L."/>
            <person name="Tyson G.W."/>
        </authorList>
    </citation>
    <scope>NUCLEOTIDE SEQUENCE [LARGE SCALE GENOMIC DNA]</scope>
    <source>
        <strain evidence="3">BA-92</strain>
    </source>
</reference>
<organism evidence="2 3">
    <name type="scientific">Candidatus Accumulibacter appositus</name>
    <dbReference type="NCBI Taxonomy" id="1454003"/>
    <lineage>
        <taxon>Bacteria</taxon>
        <taxon>Pseudomonadati</taxon>
        <taxon>Pseudomonadota</taxon>
        <taxon>Betaproteobacteria</taxon>
        <taxon>Candidatus Accumulibacter</taxon>
    </lineage>
</organism>
<protein>
    <recommendedName>
        <fullName evidence="4">Conjugal transfer protein TraH</fullName>
    </recommendedName>
</protein>
<dbReference type="AlphaFoldDB" id="A0A011N5Z2"/>
<dbReference type="EMBL" id="JEMX01000086">
    <property type="protein sequence ID" value="EXI77988.1"/>
    <property type="molecule type" value="Genomic_DNA"/>
</dbReference>
<evidence type="ECO:0000313" key="3">
    <source>
        <dbReference type="Proteomes" id="UP000021816"/>
    </source>
</evidence>
<evidence type="ECO:0000313" key="2">
    <source>
        <dbReference type="EMBL" id="EXI77988.1"/>
    </source>
</evidence>
<proteinExistence type="predicted"/>